<dbReference type="PANTHER" id="PTHR37175:SF1">
    <property type="entry name" value="CONSTANS-LIKE PROTEIN-RELATED"/>
    <property type="match status" value="1"/>
</dbReference>
<gene>
    <name evidence="2" type="ORF">CK203_008278</name>
</gene>
<sequence length="192" mass="21588">MESPFPASTLSQAQHTSEAGIGFDVEKSSHVVKGTWWKRFGYESEDSPEYYQPISAVDSDGEASDQVNSDEDHEEHASDASDFHRLPNGYCGHVAENGVSSLNLNDDVEEEHEEERMRETSDSAIRRAFREDESRRNAPLTPENAMQVMEAMRGVSFGGLAPDWAGHVPEDRWIDQLRRLRQPPAPSTTIRN</sequence>
<feature type="region of interest" description="Disordered" evidence="1">
    <location>
        <begin position="51"/>
        <end position="84"/>
    </location>
</feature>
<feature type="region of interest" description="Disordered" evidence="1">
    <location>
        <begin position="1"/>
        <end position="25"/>
    </location>
</feature>
<evidence type="ECO:0000256" key="1">
    <source>
        <dbReference type="SAM" id="MobiDB-lite"/>
    </source>
</evidence>
<dbReference type="Proteomes" id="UP000288805">
    <property type="component" value="Unassembled WGS sequence"/>
</dbReference>
<protein>
    <submittedName>
        <fullName evidence="2">Uncharacterized protein</fullName>
    </submittedName>
</protein>
<name>A0A438KNV0_VITVI</name>
<feature type="compositionally biased region" description="Basic and acidic residues" evidence="1">
    <location>
        <begin position="74"/>
        <end position="84"/>
    </location>
</feature>
<evidence type="ECO:0000313" key="2">
    <source>
        <dbReference type="EMBL" id="RVX22872.1"/>
    </source>
</evidence>
<evidence type="ECO:0000313" key="3">
    <source>
        <dbReference type="Proteomes" id="UP000288805"/>
    </source>
</evidence>
<proteinExistence type="predicted"/>
<feature type="compositionally biased region" description="Polar residues" evidence="1">
    <location>
        <begin position="1"/>
        <end position="17"/>
    </location>
</feature>
<organism evidence="2 3">
    <name type="scientific">Vitis vinifera</name>
    <name type="common">Grape</name>
    <dbReference type="NCBI Taxonomy" id="29760"/>
    <lineage>
        <taxon>Eukaryota</taxon>
        <taxon>Viridiplantae</taxon>
        <taxon>Streptophyta</taxon>
        <taxon>Embryophyta</taxon>
        <taxon>Tracheophyta</taxon>
        <taxon>Spermatophyta</taxon>
        <taxon>Magnoliopsida</taxon>
        <taxon>eudicotyledons</taxon>
        <taxon>Gunneridae</taxon>
        <taxon>Pentapetalae</taxon>
        <taxon>rosids</taxon>
        <taxon>Vitales</taxon>
        <taxon>Vitaceae</taxon>
        <taxon>Viteae</taxon>
        <taxon>Vitis</taxon>
    </lineage>
</organism>
<accession>A0A438KNV0</accession>
<dbReference type="Pfam" id="PF06910">
    <property type="entry name" value="MEA1"/>
    <property type="match status" value="1"/>
</dbReference>
<dbReference type="AlphaFoldDB" id="A0A438KNV0"/>
<reference evidence="2 3" key="1">
    <citation type="journal article" date="2018" name="PLoS Genet.">
        <title>Population sequencing reveals clonal diversity and ancestral inbreeding in the grapevine cultivar Chardonnay.</title>
        <authorList>
            <person name="Roach M.J."/>
            <person name="Johnson D.L."/>
            <person name="Bohlmann J."/>
            <person name="van Vuuren H.J."/>
            <person name="Jones S.J."/>
            <person name="Pretorius I.S."/>
            <person name="Schmidt S.A."/>
            <person name="Borneman A.R."/>
        </authorList>
    </citation>
    <scope>NUCLEOTIDE SEQUENCE [LARGE SCALE GENOMIC DNA]</scope>
    <source>
        <strain evidence="3">cv. Chardonnay</strain>
        <tissue evidence="2">Leaf</tissue>
    </source>
</reference>
<comment type="caution">
    <text evidence="2">The sequence shown here is derived from an EMBL/GenBank/DDBJ whole genome shotgun (WGS) entry which is preliminary data.</text>
</comment>
<dbReference type="EMBL" id="QGNW01000002">
    <property type="protein sequence ID" value="RVX22872.1"/>
    <property type="molecule type" value="Genomic_DNA"/>
</dbReference>
<feature type="compositionally biased region" description="Acidic residues" evidence="1">
    <location>
        <begin position="59"/>
        <end position="73"/>
    </location>
</feature>
<dbReference type="PANTHER" id="PTHR37175">
    <property type="entry name" value="BNAA08G28800D PROTEIN"/>
    <property type="match status" value="1"/>
</dbReference>